<gene>
    <name evidence="2" type="ORF">DWY69_27695</name>
    <name evidence="1" type="ORF">DXC51_27975</name>
</gene>
<dbReference type="EMBL" id="QVLU01000041">
    <property type="protein sequence ID" value="RGE63881.1"/>
    <property type="molecule type" value="Genomic_DNA"/>
</dbReference>
<comment type="caution">
    <text evidence="2">The sequence shown here is derived from an EMBL/GenBank/DDBJ whole genome shotgun (WGS) entry which is preliminary data.</text>
</comment>
<accession>A0A3E3IA37</accession>
<proteinExistence type="predicted"/>
<evidence type="ECO:0000313" key="4">
    <source>
        <dbReference type="Proteomes" id="UP000261166"/>
    </source>
</evidence>
<dbReference type="AlphaFoldDB" id="A0A3E3IA37"/>
<organism evidence="2 4">
    <name type="scientific">Eisenbergiella massiliensis</name>
    <dbReference type="NCBI Taxonomy" id="1720294"/>
    <lineage>
        <taxon>Bacteria</taxon>
        <taxon>Bacillati</taxon>
        <taxon>Bacillota</taxon>
        <taxon>Clostridia</taxon>
        <taxon>Lachnospirales</taxon>
        <taxon>Lachnospiraceae</taxon>
        <taxon>Eisenbergiella</taxon>
    </lineage>
</organism>
<evidence type="ECO:0000313" key="1">
    <source>
        <dbReference type="EMBL" id="RGE55741.1"/>
    </source>
</evidence>
<dbReference type="InterPro" id="IPR010064">
    <property type="entry name" value="HK97-gp10_tail"/>
</dbReference>
<dbReference type="EMBL" id="QVLV01000038">
    <property type="protein sequence ID" value="RGE55741.1"/>
    <property type="molecule type" value="Genomic_DNA"/>
</dbReference>
<dbReference type="Pfam" id="PF04883">
    <property type="entry name" value="HK97-gp10_like"/>
    <property type="match status" value="1"/>
</dbReference>
<dbReference type="Proteomes" id="UP000261166">
    <property type="component" value="Unassembled WGS sequence"/>
</dbReference>
<name>A0A3E3IA37_9FIRM</name>
<evidence type="ECO:0000313" key="3">
    <source>
        <dbReference type="Proteomes" id="UP000260812"/>
    </source>
</evidence>
<sequence length="168" mass="18843">MSSSNYRRNKAMCDQFRRELAAMIDDIRDIDKKVLNKSVNQGVAFAKRNTPVGVHPNPVSFTVKHGKYAGKEVSFKVSNPGVGGKLKESWRKLPTKKSVGGVETEVLNSQFYASYWNDGHRIVTKKGGPIKGFVKGTHVLEKMKSHVARQMVKNFEAEVKAVQKKHDN</sequence>
<evidence type="ECO:0000313" key="2">
    <source>
        <dbReference type="EMBL" id="RGE63881.1"/>
    </source>
</evidence>
<protein>
    <submittedName>
        <fullName evidence="2">HK97 gp10 family phage protein</fullName>
    </submittedName>
</protein>
<dbReference type="Proteomes" id="UP000260812">
    <property type="component" value="Unassembled WGS sequence"/>
</dbReference>
<dbReference type="OrthoDB" id="1850874at2"/>
<reference evidence="2 4" key="1">
    <citation type="submission" date="2018-08" db="EMBL/GenBank/DDBJ databases">
        <title>A genome reference for cultivated species of the human gut microbiota.</title>
        <authorList>
            <person name="Zou Y."/>
            <person name="Xue W."/>
            <person name="Luo G."/>
        </authorList>
    </citation>
    <scope>NUCLEOTIDE SEQUENCE [LARGE SCALE GENOMIC DNA]</scope>
    <source>
        <strain evidence="2 4">AF26-4BH</strain>
        <strain evidence="1">TF05-5AC</strain>
    </source>
</reference>
<keyword evidence="3" id="KW-1185">Reference proteome</keyword>